<feature type="transmembrane region" description="Helical" evidence="6">
    <location>
        <begin position="40"/>
        <end position="60"/>
    </location>
</feature>
<feature type="transmembrane region" description="Helical" evidence="6">
    <location>
        <begin position="422"/>
        <end position="447"/>
    </location>
</feature>
<feature type="transmembrane region" description="Helical" evidence="6">
    <location>
        <begin position="266"/>
        <end position="288"/>
    </location>
</feature>
<gene>
    <name evidence="7" type="ORF">KSX_19390</name>
</gene>
<feature type="transmembrane region" description="Helical" evidence="6">
    <location>
        <begin position="174"/>
        <end position="196"/>
    </location>
</feature>
<evidence type="ECO:0000256" key="5">
    <source>
        <dbReference type="ARBA" id="ARBA00023136"/>
    </source>
</evidence>
<sequence length="458" mass="50683">MLLPYSHTIRSHLRWLRFLGVSIDRERGEILIPSSWHLGIALYAALLNCCAHVLIIRTLGPNDFGIFAFIQWLATFAIPLIGIGASAPANQHIANAQGREAPRQVAGIFYLLWCRQCRHILLFIFVCLLLVTPVAWLFHQPSRSLLLLGSLSGLPLLFSNIAGITLRSQRRSDLLIMLQFFGAFLSFLTIIAATHISGEHIGIFLLARAIAETLTLVLAVACVLRLLPVREAVAPTSYVRSSLLRKIKNMPWPYLIDMIVWQRSELFFLALWSRSALVGFYALSAILSGWLMRLIPMLFSFLIVPLSTRLLLLHRICWTSGTPHQQFIRSSWAMATLALPLCGLLMLLAPWLIGYSLGADFLEVVTPLRILLVSAALGSIASVSTTYLVQIPHQTARLRLGFIAALVNIALAVILIPRMGLIGAALSSACAQAFSVLGSMLLCHFSLKKQTLLLPKEV</sequence>
<dbReference type="AlphaFoldDB" id="A0A8J3HV20"/>
<evidence type="ECO:0000256" key="4">
    <source>
        <dbReference type="ARBA" id="ARBA00022989"/>
    </source>
</evidence>
<keyword evidence="3 6" id="KW-0812">Transmembrane</keyword>
<dbReference type="EMBL" id="BNJF01000001">
    <property type="protein sequence ID" value="GHO43776.1"/>
    <property type="molecule type" value="Genomic_DNA"/>
</dbReference>
<comment type="caution">
    <text evidence="7">The sequence shown here is derived from an EMBL/GenBank/DDBJ whole genome shotgun (WGS) entry which is preliminary data.</text>
</comment>
<feature type="transmembrane region" description="Helical" evidence="6">
    <location>
        <begin position="332"/>
        <end position="353"/>
    </location>
</feature>
<feature type="transmembrane region" description="Helical" evidence="6">
    <location>
        <begin position="294"/>
        <end position="312"/>
    </location>
</feature>
<dbReference type="GO" id="GO:0005886">
    <property type="term" value="C:plasma membrane"/>
    <property type="evidence" value="ECO:0007669"/>
    <property type="project" value="UniProtKB-SubCell"/>
</dbReference>
<feature type="transmembrane region" description="Helical" evidence="6">
    <location>
        <begin position="144"/>
        <end position="162"/>
    </location>
</feature>
<comment type="subcellular location">
    <subcellularLocation>
        <location evidence="1">Cell membrane</location>
        <topology evidence="1">Multi-pass membrane protein</topology>
    </subcellularLocation>
</comment>
<evidence type="ECO:0000313" key="7">
    <source>
        <dbReference type="EMBL" id="GHO43776.1"/>
    </source>
</evidence>
<feature type="transmembrane region" description="Helical" evidence="6">
    <location>
        <begin position="396"/>
        <end position="416"/>
    </location>
</feature>
<keyword evidence="4 6" id="KW-1133">Transmembrane helix</keyword>
<evidence type="ECO:0000256" key="2">
    <source>
        <dbReference type="ARBA" id="ARBA00022475"/>
    </source>
</evidence>
<evidence type="ECO:0000256" key="1">
    <source>
        <dbReference type="ARBA" id="ARBA00004651"/>
    </source>
</evidence>
<name>A0A8J3HV20_9CHLR</name>
<accession>A0A8J3HV20</accession>
<dbReference type="PANTHER" id="PTHR30250">
    <property type="entry name" value="PST FAMILY PREDICTED COLANIC ACID TRANSPORTER"/>
    <property type="match status" value="1"/>
</dbReference>
<protein>
    <recommendedName>
        <fullName evidence="9">Polysaccharide biosynthesis protein C-terminal domain-containing protein</fullName>
    </recommendedName>
</protein>
<keyword evidence="8" id="KW-1185">Reference proteome</keyword>
<feature type="transmembrane region" description="Helical" evidence="6">
    <location>
        <begin position="202"/>
        <end position="227"/>
    </location>
</feature>
<evidence type="ECO:0000313" key="8">
    <source>
        <dbReference type="Proteomes" id="UP000612362"/>
    </source>
</evidence>
<dbReference type="InterPro" id="IPR050833">
    <property type="entry name" value="Poly_Biosynth_Transport"/>
</dbReference>
<keyword evidence="5 6" id="KW-0472">Membrane</keyword>
<proteinExistence type="predicted"/>
<dbReference type="Proteomes" id="UP000612362">
    <property type="component" value="Unassembled WGS sequence"/>
</dbReference>
<dbReference type="RefSeq" id="WP_220193234.1">
    <property type="nucleotide sequence ID" value="NZ_BNJF01000001.1"/>
</dbReference>
<evidence type="ECO:0000256" key="3">
    <source>
        <dbReference type="ARBA" id="ARBA00022692"/>
    </source>
</evidence>
<organism evidence="7 8">
    <name type="scientific">Ktedonospora formicarum</name>
    <dbReference type="NCBI Taxonomy" id="2778364"/>
    <lineage>
        <taxon>Bacteria</taxon>
        <taxon>Bacillati</taxon>
        <taxon>Chloroflexota</taxon>
        <taxon>Ktedonobacteria</taxon>
        <taxon>Ktedonobacterales</taxon>
        <taxon>Ktedonobacteraceae</taxon>
        <taxon>Ktedonospora</taxon>
    </lineage>
</organism>
<keyword evidence="2" id="KW-1003">Cell membrane</keyword>
<evidence type="ECO:0000256" key="6">
    <source>
        <dbReference type="SAM" id="Phobius"/>
    </source>
</evidence>
<dbReference type="PANTHER" id="PTHR30250:SF11">
    <property type="entry name" value="O-ANTIGEN TRANSPORTER-RELATED"/>
    <property type="match status" value="1"/>
</dbReference>
<feature type="transmembrane region" description="Helical" evidence="6">
    <location>
        <begin position="120"/>
        <end position="138"/>
    </location>
</feature>
<evidence type="ECO:0008006" key="9">
    <source>
        <dbReference type="Google" id="ProtNLM"/>
    </source>
</evidence>
<reference evidence="7" key="1">
    <citation type="submission" date="2020-10" db="EMBL/GenBank/DDBJ databases">
        <title>Taxonomic study of unclassified bacteria belonging to the class Ktedonobacteria.</title>
        <authorList>
            <person name="Yabe S."/>
            <person name="Wang C.M."/>
            <person name="Zheng Y."/>
            <person name="Sakai Y."/>
            <person name="Cavaletti L."/>
            <person name="Monciardini P."/>
            <person name="Donadio S."/>
        </authorList>
    </citation>
    <scope>NUCLEOTIDE SEQUENCE</scope>
    <source>
        <strain evidence="7">SOSP1-1</strain>
    </source>
</reference>
<feature type="transmembrane region" description="Helical" evidence="6">
    <location>
        <begin position="66"/>
        <end position="89"/>
    </location>
</feature>
<feature type="transmembrane region" description="Helical" evidence="6">
    <location>
        <begin position="368"/>
        <end position="389"/>
    </location>
</feature>